<feature type="compositionally biased region" description="Pro residues" evidence="6">
    <location>
        <begin position="215"/>
        <end position="226"/>
    </location>
</feature>
<evidence type="ECO:0000256" key="1">
    <source>
        <dbReference type="ARBA" id="ARBA00022468"/>
    </source>
</evidence>
<reference evidence="10" key="1">
    <citation type="submission" date="2016-05" db="EMBL/GenBank/DDBJ databases">
        <title>Comparative genomics of biotechnologically important yeasts.</title>
        <authorList>
            <consortium name="DOE Joint Genome Institute"/>
            <person name="Riley R."/>
            <person name="Haridas S."/>
            <person name="Wolfe K.H."/>
            <person name="Lopes M.R."/>
            <person name="Hittinger C.T."/>
            <person name="Goker M."/>
            <person name="Salamov A."/>
            <person name="Wisecaver J."/>
            <person name="Long T.M."/>
            <person name="Aerts A.L."/>
            <person name="Barry K."/>
            <person name="Choi C."/>
            <person name="Clum A."/>
            <person name="Coughlan A.Y."/>
            <person name="Deshpande S."/>
            <person name="Douglass A.P."/>
            <person name="Hanson S.J."/>
            <person name="Klenk H.-P."/>
            <person name="Labutti K."/>
            <person name="Lapidus A."/>
            <person name="Lindquist E."/>
            <person name="Lipzen A."/>
            <person name="Meier-Kolthoff J.P."/>
            <person name="Ohm R.A."/>
            <person name="Otillar R.P."/>
            <person name="Pangilinan J."/>
            <person name="Peng Y."/>
            <person name="Rokas A."/>
            <person name="Rosa C.A."/>
            <person name="Scheuner C."/>
            <person name="Sibirny A.A."/>
            <person name="Slot J.C."/>
            <person name="Stielow J.B."/>
            <person name="Sun H."/>
            <person name="Kurtzman C.P."/>
            <person name="Blackwell M."/>
            <person name="Grigoriev I.V."/>
            <person name="Jeffries T.W."/>
        </authorList>
    </citation>
    <scope>NUCLEOTIDE SEQUENCE [LARGE SCALE GENOMIC DNA]</scope>
    <source>
        <strain evidence="10">NRRL Y-1933</strain>
    </source>
</reference>
<name>A0A1E4RP26_9ASCO</name>
<evidence type="ECO:0000256" key="5">
    <source>
        <dbReference type="PROSITE-ProRule" id="PRU00094"/>
    </source>
</evidence>
<feature type="domain" description="Arf-GAP" evidence="8">
    <location>
        <begin position="22"/>
        <end position="139"/>
    </location>
</feature>
<feature type="compositionally biased region" description="Low complexity" evidence="6">
    <location>
        <begin position="265"/>
        <end position="292"/>
    </location>
</feature>
<feature type="region of interest" description="Disordered" evidence="6">
    <location>
        <begin position="152"/>
        <end position="404"/>
    </location>
</feature>
<dbReference type="GeneID" id="30995406"/>
<dbReference type="GO" id="GO:0006891">
    <property type="term" value="P:intra-Golgi vesicle-mediated transport"/>
    <property type="evidence" value="ECO:0007669"/>
    <property type="project" value="TreeGrafter"/>
</dbReference>
<dbReference type="OrthoDB" id="10266696at2759"/>
<dbReference type="FunFam" id="1.10.220.150:FF:000009">
    <property type="entry name" value="stromal membrane-associated protein 1 isoform X1"/>
    <property type="match status" value="1"/>
</dbReference>
<feature type="compositionally biased region" description="Polar residues" evidence="6">
    <location>
        <begin position="152"/>
        <end position="185"/>
    </location>
</feature>
<keyword evidence="10" id="KW-1185">Reference proteome</keyword>
<dbReference type="GO" id="GO:0006888">
    <property type="term" value="P:endoplasmic reticulum to Golgi vesicle-mediated transport"/>
    <property type="evidence" value="ECO:0007669"/>
    <property type="project" value="TreeGrafter"/>
</dbReference>
<organism evidence="9 10">
    <name type="scientific">Hyphopichia burtonii NRRL Y-1933</name>
    <dbReference type="NCBI Taxonomy" id="984485"/>
    <lineage>
        <taxon>Eukaryota</taxon>
        <taxon>Fungi</taxon>
        <taxon>Dikarya</taxon>
        <taxon>Ascomycota</taxon>
        <taxon>Saccharomycotina</taxon>
        <taxon>Pichiomycetes</taxon>
        <taxon>Debaryomycetaceae</taxon>
        <taxon>Hyphopichia</taxon>
    </lineage>
</organism>
<dbReference type="RefSeq" id="XP_020077902.1">
    <property type="nucleotide sequence ID" value="XM_020220856.1"/>
</dbReference>
<dbReference type="InterPro" id="IPR001164">
    <property type="entry name" value="ArfGAP_dom"/>
</dbReference>
<keyword evidence="2" id="KW-0479">Metal-binding</keyword>
<accession>A0A1E4RP26</accession>
<feature type="domain" description="GATA-type" evidence="7">
    <location>
        <begin position="31"/>
        <end position="71"/>
    </location>
</feature>
<protein>
    <submittedName>
        <fullName evidence="9">ArfGap-domain-containing protein</fullName>
    </submittedName>
</protein>
<dbReference type="InterPro" id="IPR000679">
    <property type="entry name" value="Znf_GATA"/>
</dbReference>
<dbReference type="GO" id="GO:0043565">
    <property type="term" value="F:sequence-specific DNA binding"/>
    <property type="evidence" value="ECO:0007669"/>
    <property type="project" value="InterPro"/>
</dbReference>
<dbReference type="GO" id="GO:0008270">
    <property type="term" value="F:zinc ion binding"/>
    <property type="evidence" value="ECO:0007669"/>
    <property type="project" value="UniProtKB-KW"/>
</dbReference>
<dbReference type="InterPro" id="IPR038508">
    <property type="entry name" value="ArfGAP_dom_sf"/>
</dbReference>
<dbReference type="GO" id="GO:0005096">
    <property type="term" value="F:GTPase activator activity"/>
    <property type="evidence" value="ECO:0007669"/>
    <property type="project" value="UniProtKB-KW"/>
</dbReference>
<dbReference type="PRINTS" id="PR00405">
    <property type="entry name" value="REVINTRACTNG"/>
</dbReference>
<dbReference type="GO" id="GO:0005737">
    <property type="term" value="C:cytoplasm"/>
    <property type="evidence" value="ECO:0007669"/>
    <property type="project" value="TreeGrafter"/>
</dbReference>
<feature type="compositionally biased region" description="Polar residues" evidence="6">
    <location>
        <begin position="1"/>
        <end position="13"/>
    </location>
</feature>
<feature type="compositionally biased region" description="Low complexity" evidence="6">
    <location>
        <begin position="314"/>
        <end position="352"/>
    </location>
</feature>
<evidence type="ECO:0000259" key="7">
    <source>
        <dbReference type="PROSITE" id="PS50114"/>
    </source>
</evidence>
<proteinExistence type="predicted"/>
<dbReference type="GO" id="GO:0006355">
    <property type="term" value="P:regulation of DNA-templated transcription"/>
    <property type="evidence" value="ECO:0007669"/>
    <property type="project" value="InterPro"/>
</dbReference>
<evidence type="ECO:0000259" key="8">
    <source>
        <dbReference type="PROSITE" id="PS50115"/>
    </source>
</evidence>
<evidence type="ECO:0000313" key="9">
    <source>
        <dbReference type="EMBL" id="ODV68835.1"/>
    </source>
</evidence>
<dbReference type="InterPro" id="IPR037278">
    <property type="entry name" value="ARFGAP/RecO"/>
</dbReference>
<dbReference type="PROSITE" id="PS50114">
    <property type="entry name" value="GATA_ZN_FINGER_2"/>
    <property type="match status" value="1"/>
</dbReference>
<dbReference type="PANTHER" id="PTHR45705:SF1">
    <property type="entry name" value="FI20236P1"/>
    <property type="match status" value="1"/>
</dbReference>
<dbReference type="Proteomes" id="UP000095085">
    <property type="component" value="Unassembled WGS sequence"/>
</dbReference>
<evidence type="ECO:0000313" key="10">
    <source>
        <dbReference type="Proteomes" id="UP000095085"/>
    </source>
</evidence>
<dbReference type="SMART" id="SM00105">
    <property type="entry name" value="ArfGap"/>
    <property type="match status" value="1"/>
</dbReference>
<evidence type="ECO:0000256" key="4">
    <source>
        <dbReference type="ARBA" id="ARBA00022833"/>
    </source>
</evidence>
<keyword evidence="4" id="KW-0862">Zinc</keyword>
<keyword evidence="1" id="KW-0343">GTPase activation</keyword>
<dbReference type="CDD" id="cd08839">
    <property type="entry name" value="ArfGap_SMAP"/>
    <property type="match status" value="1"/>
</dbReference>
<sequence>MSYRTSRNALPSSKKTHSEKHKAILKQLLKEAANKTCVDCKTASHPRWASWNLGCFICIRCSGIHRSMGTHISKVKSVDLDAWTDEQVESMVKWGNEKCNIYWESKLPANYIPDQLKIENFIRTKYDLKKWVLSSNIPDPLSINLSNHNTLSNHINSNSQPNINHTSVPDKTTFKQSNSQPTSTIDLLGGGNSTSKQNGLLLDDDFGSFTSSTTSPPPQKPQPAPPVKNQLPKVPTQNISQGKQSAQSTGGSFNQNNGRQDLKKSILSLYSSPSSSSSSFIQPLASQQQIPQVPQPQVPQQVQKPMQPQPQPQPNSQNKNLNSLTNSLSGLNFNTQPSNTVSNNSTQTSLNQLAKSTSLPPAWNNEWADTTPSNSSNQWANTSTNNGVINSSKLDDDLFKNVWS</sequence>
<dbReference type="InterPro" id="IPR051718">
    <property type="entry name" value="ARF_GTPase-activating"/>
</dbReference>
<dbReference type="STRING" id="984485.A0A1E4RP26"/>
<dbReference type="SUPFAM" id="SSF57863">
    <property type="entry name" value="ArfGap/RecO-like zinc finger"/>
    <property type="match status" value="1"/>
</dbReference>
<dbReference type="PANTHER" id="PTHR45705">
    <property type="entry name" value="FI20236P1"/>
    <property type="match status" value="1"/>
</dbReference>
<gene>
    <name evidence="9" type="ORF">HYPBUDRAFT_152136</name>
</gene>
<feature type="compositionally biased region" description="Basic and acidic residues" evidence="6">
    <location>
        <begin position="393"/>
        <end position="404"/>
    </location>
</feature>
<feature type="compositionally biased region" description="Polar residues" evidence="6">
    <location>
        <begin position="235"/>
        <end position="259"/>
    </location>
</feature>
<evidence type="ECO:0000256" key="3">
    <source>
        <dbReference type="ARBA" id="ARBA00022771"/>
    </source>
</evidence>
<dbReference type="EMBL" id="KV454539">
    <property type="protein sequence ID" value="ODV68835.1"/>
    <property type="molecule type" value="Genomic_DNA"/>
</dbReference>
<evidence type="ECO:0000256" key="2">
    <source>
        <dbReference type="ARBA" id="ARBA00022723"/>
    </source>
</evidence>
<keyword evidence="3 5" id="KW-0863">Zinc-finger</keyword>
<feature type="region of interest" description="Disordered" evidence="6">
    <location>
        <begin position="1"/>
        <end position="20"/>
    </location>
</feature>
<feature type="compositionally biased region" description="Polar residues" evidence="6">
    <location>
        <begin position="367"/>
        <end position="392"/>
    </location>
</feature>
<dbReference type="Gene3D" id="1.10.220.150">
    <property type="entry name" value="Arf GTPase activating protein"/>
    <property type="match status" value="1"/>
</dbReference>
<dbReference type="PROSITE" id="PS50115">
    <property type="entry name" value="ARFGAP"/>
    <property type="match status" value="1"/>
</dbReference>
<evidence type="ECO:0000256" key="6">
    <source>
        <dbReference type="SAM" id="MobiDB-lite"/>
    </source>
</evidence>
<dbReference type="Pfam" id="PF01412">
    <property type="entry name" value="ArfGap"/>
    <property type="match status" value="1"/>
</dbReference>
<dbReference type="AlphaFoldDB" id="A0A1E4RP26"/>
<dbReference type="InterPro" id="IPR044732">
    <property type="entry name" value="ArfGAP_SMAP1-like"/>
</dbReference>